<dbReference type="Proteomes" id="UP000475532">
    <property type="component" value="Unassembled WGS sequence"/>
</dbReference>
<protein>
    <submittedName>
        <fullName evidence="1">Uncharacterized protein</fullName>
    </submittedName>
</protein>
<evidence type="ECO:0000313" key="2">
    <source>
        <dbReference type="Proteomes" id="UP000475532"/>
    </source>
</evidence>
<organism evidence="1 2">
    <name type="scientific">Actinomadura bangladeshensis</name>
    <dbReference type="NCBI Taxonomy" id="453573"/>
    <lineage>
        <taxon>Bacteria</taxon>
        <taxon>Bacillati</taxon>
        <taxon>Actinomycetota</taxon>
        <taxon>Actinomycetes</taxon>
        <taxon>Streptosporangiales</taxon>
        <taxon>Thermomonosporaceae</taxon>
        <taxon>Actinomadura</taxon>
    </lineage>
</organism>
<evidence type="ECO:0000313" key="1">
    <source>
        <dbReference type="EMBL" id="NEA22604.1"/>
    </source>
</evidence>
<dbReference type="RefSeq" id="WP_163054358.1">
    <property type="nucleotide sequence ID" value="NZ_JAAGLI010000213.1"/>
</dbReference>
<dbReference type="AlphaFoldDB" id="A0A6L9QEH6"/>
<comment type="caution">
    <text evidence="1">The sequence shown here is derived from an EMBL/GenBank/DDBJ whole genome shotgun (WGS) entry which is preliminary data.</text>
</comment>
<reference evidence="1 2" key="1">
    <citation type="submission" date="2020-01" db="EMBL/GenBank/DDBJ databases">
        <title>Insect and environment-associated Actinomycetes.</title>
        <authorList>
            <person name="Currrie C."/>
            <person name="Chevrette M."/>
            <person name="Carlson C."/>
            <person name="Stubbendieck R."/>
            <person name="Wendt-Pienkowski E."/>
        </authorList>
    </citation>
    <scope>NUCLEOTIDE SEQUENCE [LARGE SCALE GENOMIC DNA]</scope>
    <source>
        <strain evidence="1 2">SID10258</strain>
    </source>
</reference>
<proteinExistence type="predicted"/>
<sequence length="89" mass="10022">MSYDPPHDLVQLKRDFLIIEAGLSGHYDFTTGMQRLRDLTSLIQQHPWWETTDNTFDARTAVIRAAKAALPDGFPAVLPEEMPDLPTAV</sequence>
<name>A0A6L9QEH6_9ACTN</name>
<gene>
    <name evidence="1" type="ORF">G3I70_08880</name>
</gene>
<dbReference type="EMBL" id="JAAGLI010000213">
    <property type="protein sequence ID" value="NEA22604.1"/>
    <property type="molecule type" value="Genomic_DNA"/>
</dbReference>
<accession>A0A6L9QEH6</accession>